<dbReference type="InterPro" id="IPR000847">
    <property type="entry name" value="LysR_HTH_N"/>
</dbReference>
<organism evidence="6 7">
    <name type="scientific">Salinisphaera japonica YTM-1</name>
    <dbReference type="NCBI Taxonomy" id="1209778"/>
    <lineage>
        <taxon>Bacteria</taxon>
        <taxon>Pseudomonadati</taxon>
        <taxon>Pseudomonadota</taxon>
        <taxon>Gammaproteobacteria</taxon>
        <taxon>Salinisphaerales</taxon>
        <taxon>Salinisphaeraceae</taxon>
        <taxon>Salinisphaera</taxon>
    </lineage>
</organism>
<evidence type="ECO:0000256" key="2">
    <source>
        <dbReference type="ARBA" id="ARBA00023015"/>
    </source>
</evidence>
<comment type="caution">
    <text evidence="6">The sequence shown here is derived from an EMBL/GenBank/DDBJ whole genome shotgun (WGS) entry which is preliminary data.</text>
</comment>
<dbReference type="AlphaFoldDB" id="A0A423PP25"/>
<evidence type="ECO:0000259" key="5">
    <source>
        <dbReference type="PROSITE" id="PS50931"/>
    </source>
</evidence>
<dbReference type="GO" id="GO:0006351">
    <property type="term" value="P:DNA-templated transcription"/>
    <property type="evidence" value="ECO:0007669"/>
    <property type="project" value="TreeGrafter"/>
</dbReference>
<dbReference type="Pfam" id="PF00126">
    <property type="entry name" value="HTH_1"/>
    <property type="match status" value="1"/>
</dbReference>
<evidence type="ECO:0000256" key="4">
    <source>
        <dbReference type="ARBA" id="ARBA00023163"/>
    </source>
</evidence>
<dbReference type="InParanoid" id="A0A423PP25"/>
<proteinExistence type="inferred from homology"/>
<keyword evidence="4" id="KW-0804">Transcription</keyword>
<keyword evidence="3" id="KW-0238">DNA-binding</keyword>
<dbReference type="Gene3D" id="3.40.190.10">
    <property type="entry name" value="Periplasmic binding protein-like II"/>
    <property type="match status" value="2"/>
</dbReference>
<feature type="domain" description="HTH lysR-type" evidence="5">
    <location>
        <begin position="1"/>
        <end position="46"/>
    </location>
</feature>
<accession>A0A423PP25</accession>
<protein>
    <recommendedName>
        <fullName evidence="5">HTH lysR-type domain-containing protein</fullName>
    </recommendedName>
</protein>
<dbReference type="Gene3D" id="1.10.10.10">
    <property type="entry name" value="Winged helix-like DNA-binding domain superfamily/Winged helix DNA-binding domain"/>
    <property type="match status" value="1"/>
</dbReference>
<dbReference type="InterPro" id="IPR005119">
    <property type="entry name" value="LysR_subst-bd"/>
</dbReference>
<dbReference type="InterPro" id="IPR036388">
    <property type="entry name" value="WH-like_DNA-bd_sf"/>
</dbReference>
<keyword evidence="2" id="KW-0805">Transcription regulation</keyword>
<dbReference type="GO" id="GO:0043565">
    <property type="term" value="F:sequence-specific DNA binding"/>
    <property type="evidence" value="ECO:0007669"/>
    <property type="project" value="TreeGrafter"/>
</dbReference>
<keyword evidence="7" id="KW-1185">Reference proteome</keyword>
<dbReference type="InterPro" id="IPR058163">
    <property type="entry name" value="LysR-type_TF_proteobact-type"/>
</dbReference>
<name>A0A423PP25_9GAMM</name>
<reference evidence="6 7" key="1">
    <citation type="submission" date="2013-10" db="EMBL/GenBank/DDBJ databases">
        <title>Salinisphaera japonica YTM-1 Genome Sequencing.</title>
        <authorList>
            <person name="Lai Q."/>
            <person name="Li C."/>
            <person name="Shao Z."/>
        </authorList>
    </citation>
    <scope>NUCLEOTIDE SEQUENCE [LARGE SCALE GENOMIC DNA]</scope>
    <source>
        <strain evidence="6 7">YTM-1</strain>
    </source>
</reference>
<comment type="similarity">
    <text evidence="1">Belongs to the LysR transcriptional regulatory family.</text>
</comment>
<sequence>MDAGSIREAAERLHRTESAVSHQLRTLERQLDAPLIERLRRGIRPTALGARYAERLGGPFADIERATQQLFEPATRRSMSLTLSPVLASLWLVPRLAEFEAAFDDLSLRLVTTDRWLDLAGDGIDIAIRYHARRPSGPSNRLFIERGFPVCSPAVATTENQMRRALAEGRILVNQAQIDEWRLWRAALAEPLELSRRRERLADSNLTLEAAAQGYGIAMGREPLVFDLLQRGRLVAPLGLDFPTGGVYEVQLRQGATRTDVHQAVAAWLGDALAQAMVTVPAEPEVAPT</sequence>
<dbReference type="PANTHER" id="PTHR30537">
    <property type="entry name" value="HTH-TYPE TRANSCRIPTIONAL REGULATOR"/>
    <property type="match status" value="1"/>
</dbReference>
<dbReference type="PANTHER" id="PTHR30537:SF79">
    <property type="entry name" value="TRANSCRIPTIONAL REGULATOR-RELATED"/>
    <property type="match status" value="1"/>
</dbReference>
<gene>
    <name evidence="6" type="ORF">SAJA_09735</name>
</gene>
<evidence type="ECO:0000256" key="3">
    <source>
        <dbReference type="ARBA" id="ARBA00023125"/>
    </source>
</evidence>
<dbReference type="Pfam" id="PF03466">
    <property type="entry name" value="LysR_substrate"/>
    <property type="match status" value="1"/>
</dbReference>
<evidence type="ECO:0000313" key="7">
    <source>
        <dbReference type="Proteomes" id="UP000285310"/>
    </source>
</evidence>
<dbReference type="Proteomes" id="UP000285310">
    <property type="component" value="Unassembled WGS sequence"/>
</dbReference>
<dbReference type="PROSITE" id="PS50931">
    <property type="entry name" value="HTH_LYSR"/>
    <property type="match status" value="1"/>
</dbReference>
<dbReference type="OrthoDB" id="5526340at2"/>
<evidence type="ECO:0000313" key="6">
    <source>
        <dbReference type="EMBL" id="ROO27340.1"/>
    </source>
</evidence>
<dbReference type="SUPFAM" id="SSF46785">
    <property type="entry name" value="Winged helix' DNA-binding domain"/>
    <property type="match status" value="1"/>
</dbReference>
<dbReference type="InterPro" id="IPR036390">
    <property type="entry name" value="WH_DNA-bd_sf"/>
</dbReference>
<dbReference type="EMBL" id="AYKG01000028">
    <property type="protein sequence ID" value="ROO27340.1"/>
    <property type="molecule type" value="Genomic_DNA"/>
</dbReference>
<dbReference type="SUPFAM" id="SSF53850">
    <property type="entry name" value="Periplasmic binding protein-like II"/>
    <property type="match status" value="1"/>
</dbReference>
<evidence type="ECO:0000256" key="1">
    <source>
        <dbReference type="ARBA" id="ARBA00009437"/>
    </source>
</evidence>
<dbReference type="GO" id="GO:0003700">
    <property type="term" value="F:DNA-binding transcription factor activity"/>
    <property type="evidence" value="ECO:0007669"/>
    <property type="project" value="InterPro"/>
</dbReference>